<comment type="caution">
    <text evidence="12">The sequence shown here is derived from an EMBL/GenBank/DDBJ whole genome shotgun (WGS) entry which is preliminary data.</text>
</comment>
<reference evidence="12 13" key="1">
    <citation type="submission" date="2015-03" db="EMBL/GenBank/DDBJ databases">
        <title>Comparative genomics of Pseudomonas insights into diversity of traits involved in vanlence and defense.</title>
        <authorList>
            <person name="Qin Y."/>
        </authorList>
    </citation>
    <scope>NUCLEOTIDE SEQUENCE [LARGE SCALE GENOMIC DNA]</scope>
    <source>
        <strain evidence="12 13">H24</strain>
    </source>
</reference>
<dbReference type="EMBL" id="LACH01000072">
    <property type="protein sequence ID" value="KJZ61951.1"/>
    <property type="molecule type" value="Genomic_DNA"/>
</dbReference>
<feature type="domain" description="Cation efflux protein cytoplasmic" evidence="11">
    <location>
        <begin position="214"/>
        <end position="287"/>
    </location>
</feature>
<evidence type="ECO:0000259" key="11">
    <source>
        <dbReference type="Pfam" id="PF16916"/>
    </source>
</evidence>
<dbReference type="Gene3D" id="1.20.1510.10">
    <property type="entry name" value="Cation efflux protein transmembrane domain"/>
    <property type="match status" value="1"/>
</dbReference>
<feature type="transmembrane region" description="Helical" evidence="9">
    <location>
        <begin position="48"/>
        <end position="68"/>
    </location>
</feature>
<dbReference type="RefSeq" id="WP_046056633.1">
    <property type="nucleotide sequence ID" value="NZ_LACH01000072.1"/>
</dbReference>
<dbReference type="Proteomes" id="UP000033400">
    <property type="component" value="Unassembled WGS sequence"/>
</dbReference>
<feature type="transmembrane region" description="Helical" evidence="9">
    <location>
        <begin position="116"/>
        <end position="139"/>
    </location>
</feature>
<evidence type="ECO:0000256" key="5">
    <source>
        <dbReference type="ARBA" id="ARBA00022906"/>
    </source>
</evidence>
<evidence type="ECO:0000256" key="4">
    <source>
        <dbReference type="ARBA" id="ARBA00022692"/>
    </source>
</evidence>
<dbReference type="InterPro" id="IPR027469">
    <property type="entry name" value="Cation_efflux_TMD_sf"/>
</dbReference>
<evidence type="ECO:0000256" key="1">
    <source>
        <dbReference type="ARBA" id="ARBA00004141"/>
    </source>
</evidence>
<keyword evidence="5" id="KW-0864">Zinc transport</keyword>
<evidence type="ECO:0000256" key="7">
    <source>
        <dbReference type="ARBA" id="ARBA00023065"/>
    </source>
</evidence>
<evidence type="ECO:0000259" key="10">
    <source>
        <dbReference type="Pfam" id="PF01545"/>
    </source>
</evidence>
<feature type="transmembrane region" description="Helical" evidence="9">
    <location>
        <begin position="151"/>
        <end position="171"/>
    </location>
</feature>
<dbReference type="OrthoDB" id="9809646at2"/>
<feature type="domain" description="Cation efflux protein transmembrane" evidence="10">
    <location>
        <begin position="18"/>
        <end position="209"/>
    </location>
</feature>
<dbReference type="PATRIC" id="fig|294.133.peg.5612"/>
<proteinExistence type="inferred from homology"/>
<dbReference type="InterPro" id="IPR036837">
    <property type="entry name" value="Cation_efflux_CTD_sf"/>
</dbReference>
<dbReference type="InterPro" id="IPR058533">
    <property type="entry name" value="Cation_efflux_TM"/>
</dbReference>
<gene>
    <name evidence="12" type="ORF">VD17_27880</name>
</gene>
<evidence type="ECO:0000256" key="3">
    <source>
        <dbReference type="ARBA" id="ARBA00022448"/>
    </source>
</evidence>
<evidence type="ECO:0000256" key="2">
    <source>
        <dbReference type="ARBA" id="ARBA00008873"/>
    </source>
</evidence>
<feature type="transmembrane region" description="Helical" evidence="9">
    <location>
        <begin position="18"/>
        <end position="42"/>
    </location>
</feature>
<evidence type="ECO:0000256" key="9">
    <source>
        <dbReference type="SAM" id="Phobius"/>
    </source>
</evidence>
<dbReference type="GO" id="GO:0005886">
    <property type="term" value="C:plasma membrane"/>
    <property type="evidence" value="ECO:0007669"/>
    <property type="project" value="TreeGrafter"/>
</dbReference>
<dbReference type="AlphaFoldDB" id="A0A0F4UZQ2"/>
<comment type="similarity">
    <text evidence="2">Belongs to the cation diffusion facilitator (CDF) transporter (TC 2.A.4) family. SLC30A subfamily.</text>
</comment>
<accession>A0A0F4UZQ2</accession>
<organism evidence="12 13">
    <name type="scientific">Pseudomonas fluorescens</name>
    <dbReference type="NCBI Taxonomy" id="294"/>
    <lineage>
        <taxon>Bacteria</taxon>
        <taxon>Pseudomonadati</taxon>
        <taxon>Pseudomonadota</taxon>
        <taxon>Gammaproteobacteria</taxon>
        <taxon>Pseudomonadales</taxon>
        <taxon>Pseudomonadaceae</taxon>
        <taxon>Pseudomonas</taxon>
    </lineage>
</organism>
<evidence type="ECO:0000313" key="12">
    <source>
        <dbReference type="EMBL" id="KJZ61951.1"/>
    </source>
</evidence>
<dbReference type="PANTHER" id="PTHR11562">
    <property type="entry name" value="CATION EFFLUX PROTEIN/ ZINC TRANSPORTER"/>
    <property type="match status" value="1"/>
</dbReference>
<dbReference type="InterPro" id="IPR002524">
    <property type="entry name" value="Cation_efflux"/>
</dbReference>
<evidence type="ECO:0000313" key="13">
    <source>
        <dbReference type="Proteomes" id="UP000033400"/>
    </source>
</evidence>
<protein>
    <submittedName>
        <fullName evidence="12">Cation transporter</fullName>
    </submittedName>
</protein>
<keyword evidence="5" id="KW-0862">Zinc</keyword>
<feature type="transmembrane region" description="Helical" evidence="9">
    <location>
        <begin position="80"/>
        <end position="104"/>
    </location>
</feature>
<evidence type="ECO:0000256" key="6">
    <source>
        <dbReference type="ARBA" id="ARBA00022989"/>
    </source>
</evidence>
<dbReference type="SUPFAM" id="SSF161111">
    <property type="entry name" value="Cation efflux protein transmembrane domain-like"/>
    <property type="match status" value="1"/>
</dbReference>
<dbReference type="GO" id="GO:0005385">
    <property type="term" value="F:zinc ion transmembrane transporter activity"/>
    <property type="evidence" value="ECO:0007669"/>
    <property type="project" value="TreeGrafter"/>
</dbReference>
<dbReference type="PANTHER" id="PTHR11562:SF17">
    <property type="entry name" value="RE54080P-RELATED"/>
    <property type="match status" value="1"/>
</dbReference>
<dbReference type="Pfam" id="PF01545">
    <property type="entry name" value="Cation_efflux"/>
    <property type="match status" value="1"/>
</dbReference>
<keyword evidence="4 9" id="KW-0812">Transmembrane</keyword>
<keyword evidence="8 9" id="KW-0472">Membrane</keyword>
<evidence type="ECO:0000256" key="8">
    <source>
        <dbReference type="ARBA" id="ARBA00023136"/>
    </source>
</evidence>
<dbReference type="Pfam" id="PF16916">
    <property type="entry name" value="ZT_dimer"/>
    <property type="match status" value="1"/>
</dbReference>
<name>A0A0F4UZQ2_PSEFL</name>
<keyword evidence="7" id="KW-0406">Ion transport</keyword>
<dbReference type="InterPro" id="IPR027470">
    <property type="entry name" value="Cation_efflux_CTD"/>
</dbReference>
<dbReference type="InterPro" id="IPR050681">
    <property type="entry name" value="CDF/SLC30A"/>
</dbReference>
<keyword evidence="6 9" id="KW-1133">Transmembrane helix</keyword>
<sequence length="304" mass="32756">MGSGHSHGQVRAGHEKMLWIALALTTSFMVAEVIGAFVTGSLALLSDAAHMLTDVAALAISLVAIHIAKRSADKKRTFGYARFEILAATFNAVLLFLVAIYIVYEAYLRLKAPAEIQSTGMLVIAVIGLIVNLISMRLLSAASGESLNVKGAYLEVWSDMVGSIGVIIAALLIRFTGWNWVDSLVAAGIGFWVLPRTWSLLKESLNILLQGVPGGIDIQEVEARLYGIDGVKNVHDLHVWALTSGKSVMSVHLVADSTSRSEQDILSEVTSLMSGEFQISHTTVQMEGSDFHSKLADDHEGMAH</sequence>
<dbReference type="SUPFAM" id="SSF160240">
    <property type="entry name" value="Cation efflux protein cytoplasmic domain-like"/>
    <property type="match status" value="1"/>
</dbReference>
<comment type="subcellular location">
    <subcellularLocation>
        <location evidence="1">Membrane</location>
        <topology evidence="1">Multi-pass membrane protein</topology>
    </subcellularLocation>
</comment>
<dbReference type="NCBIfam" id="TIGR01297">
    <property type="entry name" value="CDF"/>
    <property type="match status" value="1"/>
</dbReference>
<keyword evidence="3" id="KW-0813">Transport</keyword>